<feature type="signal peptide" evidence="1">
    <location>
        <begin position="1"/>
        <end position="23"/>
    </location>
</feature>
<proteinExistence type="predicted"/>
<feature type="domain" description="DUF306" evidence="2">
    <location>
        <begin position="29"/>
        <end position="125"/>
    </location>
</feature>
<evidence type="ECO:0000256" key="1">
    <source>
        <dbReference type="SAM" id="SignalP"/>
    </source>
</evidence>
<dbReference type="OrthoDB" id="7777568at2"/>
<gene>
    <name evidence="3" type="ORF">SAMN04488042_1011038</name>
</gene>
<dbReference type="AlphaFoldDB" id="A0A1I4JID1"/>
<keyword evidence="4" id="KW-1185">Reference proteome</keyword>
<dbReference type="InterPro" id="IPR038670">
    <property type="entry name" value="HslJ-like_sf"/>
</dbReference>
<dbReference type="RefSeq" id="WP_093091486.1">
    <property type="nucleotide sequence ID" value="NZ_FOTQ01000001.1"/>
</dbReference>
<keyword evidence="1" id="KW-0732">Signal</keyword>
<dbReference type="Gene3D" id="2.40.128.270">
    <property type="match status" value="1"/>
</dbReference>
<dbReference type="PANTHER" id="PTHR35535:SF1">
    <property type="entry name" value="HEAT SHOCK PROTEIN HSLJ"/>
    <property type="match status" value="1"/>
</dbReference>
<dbReference type="Pfam" id="PF03724">
    <property type="entry name" value="META"/>
    <property type="match status" value="1"/>
</dbReference>
<keyword evidence="3" id="KW-0346">Stress response</keyword>
<evidence type="ECO:0000259" key="2">
    <source>
        <dbReference type="Pfam" id="PF03724"/>
    </source>
</evidence>
<dbReference type="PROSITE" id="PS51257">
    <property type="entry name" value="PROKAR_LIPOPROTEIN"/>
    <property type="match status" value="1"/>
</dbReference>
<dbReference type="STRING" id="254406.SAMN04488042_1011038"/>
<dbReference type="EMBL" id="FOTQ01000001">
    <property type="protein sequence ID" value="SFL66322.1"/>
    <property type="molecule type" value="Genomic_DNA"/>
</dbReference>
<evidence type="ECO:0000313" key="3">
    <source>
        <dbReference type="EMBL" id="SFL66322.1"/>
    </source>
</evidence>
<organism evidence="3 4">
    <name type="scientific">Shimia aestuarii</name>
    <dbReference type="NCBI Taxonomy" id="254406"/>
    <lineage>
        <taxon>Bacteria</taxon>
        <taxon>Pseudomonadati</taxon>
        <taxon>Pseudomonadota</taxon>
        <taxon>Alphaproteobacteria</taxon>
        <taxon>Rhodobacterales</taxon>
        <taxon>Roseobacteraceae</taxon>
    </lineage>
</organism>
<accession>A0A1I4JID1</accession>
<reference evidence="3 4" key="1">
    <citation type="submission" date="2016-10" db="EMBL/GenBank/DDBJ databases">
        <authorList>
            <person name="de Groot N.N."/>
        </authorList>
    </citation>
    <scope>NUCLEOTIDE SEQUENCE [LARGE SCALE GENOMIC DNA]</scope>
    <source>
        <strain evidence="3 4">DSM 15283</strain>
    </source>
</reference>
<feature type="chain" id="PRO_5011762234" evidence="1">
    <location>
        <begin position="24"/>
        <end position="132"/>
    </location>
</feature>
<protein>
    <submittedName>
        <fullName evidence="3">Heat shock protein HslJ</fullName>
    </submittedName>
</protein>
<dbReference type="Proteomes" id="UP000199144">
    <property type="component" value="Unassembled WGS sequence"/>
</dbReference>
<dbReference type="PANTHER" id="PTHR35535">
    <property type="entry name" value="HEAT SHOCK PROTEIN HSLJ"/>
    <property type="match status" value="1"/>
</dbReference>
<evidence type="ECO:0000313" key="4">
    <source>
        <dbReference type="Proteomes" id="UP000199144"/>
    </source>
</evidence>
<sequence length="132" mass="14351">MRLFLTFSALLLAAACTRNETVAAYGGADHVWQLSRIDGVPVSYVATLSFATDGKVAGTGPCNEFAARQSAPYPWFTLERFVATEMYCDKLADEQSFFAALQEMSLSEVSGTRMILSNDAKREMLFTAVTGG</sequence>
<dbReference type="InterPro" id="IPR053147">
    <property type="entry name" value="Hsp_HslJ-like"/>
</dbReference>
<dbReference type="InterPro" id="IPR005184">
    <property type="entry name" value="DUF306_Meta_HslJ"/>
</dbReference>
<name>A0A1I4JID1_9RHOB</name>